<dbReference type="Pfam" id="PF05795">
    <property type="entry name" value="Plasmodium_Vir"/>
    <property type="match status" value="1"/>
</dbReference>
<gene>
    <name evidence="2" type="ORF">PVMG_05356</name>
</gene>
<reference evidence="2 3" key="1">
    <citation type="submission" date="2011-08" db="EMBL/GenBank/DDBJ databases">
        <title>The Genome Sequence of Plasmodium vivax Mauritania I.</title>
        <authorList>
            <consortium name="The Broad Institute Genome Sequencing Platform"/>
            <consortium name="The Broad Institute Genome Sequencing Center for Infectious Disease"/>
            <person name="Neafsey D."/>
            <person name="Carlton J."/>
            <person name="Barnwell J."/>
            <person name="Collins W."/>
            <person name="Escalante A."/>
            <person name="Mullikin J."/>
            <person name="Saul A."/>
            <person name="Guigo R."/>
            <person name="Camara F."/>
            <person name="Young S.K."/>
            <person name="Zeng Q."/>
            <person name="Gargeya S."/>
            <person name="Fitzgerald M."/>
            <person name="Haas B."/>
            <person name="Abouelleil A."/>
            <person name="Alvarado L."/>
            <person name="Arachchi H.M."/>
            <person name="Berlin A."/>
            <person name="Brown A."/>
            <person name="Chapman S.B."/>
            <person name="Chen Z."/>
            <person name="Dunbar C."/>
            <person name="Freedman E."/>
            <person name="Gearin G."/>
            <person name="Gellesch M."/>
            <person name="Goldberg J."/>
            <person name="Griggs A."/>
            <person name="Gujja S."/>
            <person name="Heiman D."/>
            <person name="Howarth C."/>
            <person name="Larson L."/>
            <person name="Lui A."/>
            <person name="MacDonald P.J.P."/>
            <person name="Montmayeur A."/>
            <person name="Murphy C."/>
            <person name="Neiman D."/>
            <person name="Pearson M."/>
            <person name="Priest M."/>
            <person name="Roberts A."/>
            <person name="Saif S."/>
            <person name="Shea T."/>
            <person name="Shenoy N."/>
            <person name="Sisk P."/>
            <person name="Stolte C."/>
            <person name="Sykes S."/>
            <person name="Wortman J."/>
            <person name="Nusbaum C."/>
            <person name="Birren B."/>
        </authorList>
    </citation>
    <scope>NUCLEOTIDE SEQUENCE [LARGE SCALE GENOMIC DNA]</scope>
    <source>
        <strain evidence="2 3">Mauritania I</strain>
    </source>
</reference>
<evidence type="ECO:0000313" key="3">
    <source>
        <dbReference type="Proteomes" id="UP000053776"/>
    </source>
</evidence>
<accession>A0A0J9TLZ4</accession>
<feature type="transmembrane region" description="Helical" evidence="1">
    <location>
        <begin position="278"/>
        <end position="298"/>
    </location>
</feature>
<dbReference type="InterPro" id="IPR008780">
    <property type="entry name" value="Plasmodium_Vir"/>
</dbReference>
<evidence type="ECO:0000313" key="2">
    <source>
        <dbReference type="EMBL" id="KMZ95757.1"/>
    </source>
</evidence>
<keyword evidence="1" id="KW-1133">Transmembrane helix</keyword>
<sequence>MYAFCNYLDQYISTNVWLSDELISTEYAYYCTFDIDDPFRRSNLESLCVKFKKLYNIIFDIFDEYSSMKNENGEYLNYWLNNELKNKHISNISSLDFYQKLINNDSSFDTEQKLKYKIHDIKEEHLKQMDILYELNTIYNNIKITPYNDKRKCIDYSNECEQKFRRAIESCSTVNNDKYCTALNSFKKKYEEFNGDETFSGCKKEYLSTLPSLGNENKPNVIVNLPAADKSKVEPHAEEIKDQNLRDQPNIVEERQASPYTIQPSFSSTEENNYDKKISIYSIFGIILSISVFSIITYKVKYITYKNNNI</sequence>
<dbReference type="EMBL" id="KQ234975">
    <property type="protein sequence ID" value="KMZ95757.1"/>
    <property type="molecule type" value="Genomic_DNA"/>
</dbReference>
<organism evidence="2 3">
    <name type="scientific">Plasmodium vivax Mauritania I</name>
    <dbReference type="NCBI Taxonomy" id="1035515"/>
    <lineage>
        <taxon>Eukaryota</taxon>
        <taxon>Sar</taxon>
        <taxon>Alveolata</taxon>
        <taxon>Apicomplexa</taxon>
        <taxon>Aconoidasida</taxon>
        <taxon>Haemosporida</taxon>
        <taxon>Plasmodiidae</taxon>
        <taxon>Plasmodium</taxon>
        <taxon>Plasmodium (Plasmodium)</taxon>
    </lineage>
</organism>
<proteinExistence type="predicted"/>
<dbReference type="Proteomes" id="UP000053776">
    <property type="component" value="Unassembled WGS sequence"/>
</dbReference>
<dbReference type="OrthoDB" id="388362at2759"/>
<dbReference type="AlphaFoldDB" id="A0A0J9TLZ4"/>
<keyword evidence="1" id="KW-0472">Membrane</keyword>
<evidence type="ECO:0000256" key="1">
    <source>
        <dbReference type="SAM" id="Phobius"/>
    </source>
</evidence>
<name>A0A0J9TLZ4_PLAVI</name>
<keyword evidence="1" id="KW-0812">Transmembrane</keyword>
<protein>
    <submittedName>
        <fullName evidence="2">Uncharacterized protein</fullName>
    </submittedName>
</protein>